<dbReference type="PANTHER" id="PTHR34591">
    <property type="entry name" value="OS03G0653100 PROTEIN-RELATED"/>
    <property type="match status" value="1"/>
</dbReference>
<evidence type="ECO:0000313" key="2">
    <source>
        <dbReference type="EMBL" id="CAL4917756.1"/>
    </source>
</evidence>
<name>A0ABC8X091_9POAL</name>
<organism evidence="2 3">
    <name type="scientific">Urochloa decumbens</name>
    <dbReference type="NCBI Taxonomy" id="240449"/>
    <lineage>
        <taxon>Eukaryota</taxon>
        <taxon>Viridiplantae</taxon>
        <taxon>Streptophyta</taxon>
        <taxon>Embryophyta</taxon>
        <taxon>Tracheophyta</taxon>
        <taxon>Spermatophyta</taxon>
        <taxon>Magnoliopsida</taxon>
        <taxon>Liliopsida</taxon>
        <taxon>Poales</taxon>
        <taxon>Poaceae</taxon>
        <taxon>PACMAD clade</taxon>
        <taxon>Panicoideae</taxon>
        <taxon>Panicodae</taxon>
        <taxon>Paniceae</taxon>
        <taxon>Melinidinae</taxon>
        <taxon>Urochloa</taxon>
    </lineage>
</organism>
<dbReference type="Gene3D" id="1.20.1280.50">
    <property type="match status" value="1"/>
</dbReference>
<dbReference type="Proteomes" id="UP001497457">
    <property type="component" value="Chromosome 13rd"/>
</dbReference>
<dbReference type="SMART" id="SM00256">
    <property type="entry name" value="FBOX"/>
    <property type="match status" value="1"/>
</dbReference>
<feature type="domain" description="F-box" evidence="1">
    <location>
        <begin position="12"/>
        <end position="52"/>
    </location>
</feature>
<evidence type="ECO:0000313" key="3">
    <source>
        <dbReference type="Proteomes" id="UP001497457"/>
    </source>
</evidence>
<sequence length="446" mass="49904">MGRQEEDLSALLPDDVLAAVLRRVAPRGLAACRCACRSWRALIDGRRLLRADLLPHSLAGFFLCYNALDLPEFLARPGADLAGLTLPRATVVQDHCNGLVLDWHGVLNPATGRRAYLPDPPPLPALPEEYFLEYDHLAFDPAESPHYQVFSVPSVLPAAFGRGMVAADPAADPAVHAAVSRSEWPPSPLVPSVFSSRTGRWEERSFVREGEAAGTVADMDYDSEVAQHSVCWRGALYVHRESDFVFRISLLEDTYRVIKPPKEIEALRGQSLVTLGRSQKGVYIAFIDSKRHLCVWTFDDDARDKMDWKQRYRCDLSGLALATPRRYGRWILQNANNSRDEGGNGNDDEGVLALAGQETEWDSDDEDILGTEDAIQGRYGFTILGFHPYKEIVFLHTSFRGLAYHLKSSKLEDLDDLYPKNYNDVAGFCARIENAFPYTPCWMGEL</sequence>
<dbReference type="InterPro" id="IPR036047">
    <property type="entry name" value="F-box-like_dom_sf"/>
</dbReference>
<keyword evidence="3" id="KW-1185">Reference proteome</keyword>
<dbReference type="InterPro" id="IPR001810">
    <property type="entry name" value="F-box_dom"/>
</dbReference>
<protein>
    <recommendedName>
        <fullName evidence="1">F-box domain-containing protein</fullName>
    </recommendedName>
</protein>
<dbReference type="AlphaFoldDB" id="A0ABC8X091"/>
<dbReference type="Pfam" id="PF00646">
    <property type="entry name" value="F-box"/>
    <property type="match status" value="1"/>
</dbReference>
<reference evidence="2" key="1">
    <citation type="submission" date="2024-10" db="EMBL/GenBank/DDBJ databases">
        <authorList>
            <person name="Ryan C."/>
        </authorList>
    </citation>
    <scope>NUCLEOTIDE SEQUENCE [LARGE SCALE GENOMIC DNA]</scope>
</reference>
<dbReference type="PANTHER" id="PTHR34591:SF29">
    <property type="entry name" value="F-BOX DOMAIN-CONTAINING PROTEIN"/>
    <property type="match status" value="1"/>
</dbReference>
<dbReference type="SUPFAM" id="SSF81383">
    <property type="entry name" value="F-box domain"/>
    <property type="match status" value="1"/>
</dbReference>
<dbReference type="EMBL" id="OZ075123">
    <property type="protein sequence ID" value="CAL4917756.1"/>
    <property type="molecule type" value="Genomic_DNA"/>
</dbReference>
<gene>
    <name evidence="2" type="ORF">URODEC1_LOCUS18766</name>
</gene>
<evidence type="ECO:0000259" key="1">
    <source>
        <dbReference type="SMART" id="SM00256"/>
    </source>
</evidence>
<accession>A0ABC8X091</accession>
<proteinExistence type="predicted"/>